<dbReference type="SUPFAM" id="SSF48008">
    <property type="entry name" value="GntR ligand-binding domain-like"/>
    <property type="match status" value="1"/>
</dbReference>
<dbReference type="PROSITE" id="PS50949">
    <property type="entry name" value="HTH_GNTR"/>
    <property type="match status" value="1"/>
</dbReference>
<dbReference type="Gene3D" id="1.20.120.530">
    <property type="entry name" value="GntR ligand-binding domain-like"/>
    <property type="match status" value="1"/>
</dbReference>
<keyword evidence="3" id="KW-0804">Transcription</keyword>
<keyword evidence="2" id="KW-0238">DNA-binding</keyword>
<dbReference type="InterPro" id="IPR036388">
    <property type="entry name" value="WH-like_DNA-bd_sf"/>
</dbReference>
<dbReference type="Gene3D" id="1.10.10.10">
    <property type="entry name" value="Winged helix-like DNA-binding domain superfamily/Winged helix DNA-binding domain"/>
    <property type="match status" value="1"/>
</dbReference>
<dbReference type="InterPro" id="IPR000524">
    <property type="entry name" value="Tscrpt_reg_HTH_GntR"/>
</dbReference>
<dbReference type="SMART" id="SM00345">
    <property type="entry name" value="HTH_GNTR"/>
    <property type="match status" value="1"/>
</dbReference>
<dbReference type="Proteomes" id="UP000199614">
    <property type="component" value="Unassembled WGS sequence"/>
</dbReference>
<feature type="domain" description="HTH gntR-type" evidence="4">
    <location>
        <begin position="23"/>
        <end position="90"/>
    </location>
</feature>
<keyword evidence="6" id="KW-1185">Reference proteome</keyword>
<dbReference type="InterPro" id="IPR036390">
    <property type="entry name" value="WH_DNA-bd_sf"/>
</dbReference>
<dbReference type="InterPro" id="IPR011711">
    <property type="entry name" value="GntR_C"/>
</dbReference>
<accession>A0A1I4SMB7</accession>
<evidence type="ECO:0000256" key="3">
    <source>
        <dbReference type="ARBA" id="ARBA00023163"/>
    </source>
</evidence>
<proteinExistence type="predicted"/>
<dbReference type="SUPFAM" id="SSF46785">
    <property type="entry name" value="Winged helix' DNA-binding domain"/>
    <property type="match status" value="1"/>
</dbReference>
<dbReference type="SMART" id="SM00895">
    <property type="entry name" value="FCD"/>
    <property type="match status" value="1"/>
</dbReference>
<dbReference type="PANTHER" id="PTHR43537">
    <property type="entry name" value="TRANSCRIPTIONAL REGULATOR, GNTR FAMILY"/>
    <property type="match status" value="1"/>
</dbReference>
<evidence type="ECO:0000256" key="1">
    <source>
        <dbReference type="ARBA" id="ARBA00023015"/>
    </source>
</evidence>
<sequence>MTDANAAVQDALASLAASRTVVVPAAERVADRIRAEVAEARLRVGARLPEQALGAALQVSRNTVREALSQLVAERVLIRVPNRGVFVAQPEADDIRDVYSARLVIEPGAIRYGARAADPAALSAVRAAYREGRGAAEVGDWTGVAAANQHFHRDVVALAGSPRLEREMGRLLAEMRLVFQRMPQVREFHEPYLDRNGEIAAMLTDGHVEKAADELARYLVAARDQLLDAYARLPGGTGPATPGR</sequence>
<dbReference type="STRING" id="260086.SAMN05216207_1001520"/>
<dbReference type="GO" id="GO:0003700">
    <property type="term" value="F:DNA-binding transcription factor activity"/>
    <property type="evidence" value="ECO:0007669"/>
    <property type="project" value="InterPro"/>
</dbReference>
<dbReference type="RefSeq" id="WP_218162625.1">
    <property type="nucleotide sequence ID" value="NZ_FOUY01000001.1"/>
</dbReference>
<evidence type="ECO:0000256" key="2">
    <source>
        <dbReference type="ARBA" id="ARBA00023125"/>
    </source>
</evidence>
<dbReference type="Pfam" id="PF00392">
    <property type="entry name" value="GntR"/>
    <property type="match status" value="1"/>
</dbReference>
<gene>
    <name evidence="5" type="ORF">SAMN05216207_1001520</name>
</gene>
<protein>
    <submittedName>
        <fullName evidence="5">Transcriptional regulator, GntR family</fullName>
    </submittedName>
</protein>
<evidence type="ECO:0000313" key="5">
    <source>
        <dbReference type="EMBL" id="SFM65626.1"/>
    </source>
</evidence>
<evidence type="ECO:0000259" key="4">
    <source>
        <dbReference type="PROSITE" id="PS50949"/>
    </source>
</evidence>
<dbReference type="EMBL" id="FOUY01000001">
    <property type="protein sequence ID" value="SFM65626.1"/>
    <property type="molecule type" value="Genomic_DNA"/>
</dbReference>
<name>A0A1I4SMB7_PSUAM</name>
<keyword evidence="1" id="KW-0805">Transcription regulation</keyword>
<dbReference type="AlphaFoldDB" id="A0A1I4SMB7"/>
<reference evidence="5 6" key="1">
    <citation type="submission" date="2016-10" db="EMBL/GenBank/DDBJ databases">
        <authorList>
            <person name="de Groot N.N."/>
        </authorList>
    </citation>
    <scope>NUCLEOTIDE SEQUENCE [LARGE SCALE GENOMIC DNA]</scope>
    <source>
        <strain evidence="5 6">CGMCC 4.1877</strain>
    </source>
</reference>
<dbReference type="Pfam" id="PF07729">
    <property type="entry name" value="FCD"/>
    <property type="match status" value="1"/>
</dbReference>
<organism evidence="5 6">
    <name type="scientific">Pseudonocardia ammonioxydans</name>
    <dbReference type="NCBI Taxonomy" id="260086"/>
    <lineage>
        <taxon>Bacteria</taxon>
        <taxon>Bacillati</taxon>
        <taxon>Actinomycetota</taxon>
        <taxon>Actinomycetes</taxon>
        <taxon>Pseudonocardiales</taxon>
        <taxon>Pseudonocardiaceae</taxon>
        <taxon>Pseudonocardia</taxon>
    </lineage>
</organism>
<dbReference type="PANTHER" id="PTHR43537:SF45">
    <property type="entry name" value="GNTR FAMILY REGULATORY PROTEIN"/>
    <property type="match status" value="1"/>
</dbReference>
<dbReference type="GO" id="GO:0003677">
    <property type="term" value="F:DNA binding"/>
    <property type="evidence" value="ECO:0007669"/>
    <property type="project" value="UniProtKB-KW"/>
</dbReference>
<dbReference type="CDD" id="cd07377">
    <property type="entry name" value="WHTH_GntR"/>
    <property type="match status" value="1"/>
</dbReference>
<dbReference type="InterPro" id="IPR008920">
    <property type="entry name" value="TF_FadR/GntR_C"/>
</dbReference>
<evidence type="ECO:0000313" key="6">
    <source>
        <dbReference type="Proteomes" id="UP000199614"/>
    </source>
</evidence>